<dbReference type="PANTHER" id="PTHR34610">
    <property type="entry name" value="SSL7007 PROTEIN"/>
    <property type="match status" value="1"/>
</dbReference>
<name>Q02AM1_SOLUE</name>
<dbReference type="AlphaFoldDB" id="Q02AM1"/>
<dbReference type="STRING" id="234267.Acid_0896"/>
<gene>
    <name evidence="2" type="ordered locus">Acid_0896</name>
</gene>
<dbReference type="KEGG" id="sus:Acid_0896"/>
<feature type="domain" description="PIN" evidence="1">
    <location>
        <begin position="5"/>
        <end position="112"/>
    </location>
</feature>
<protein>
    <submittedName>
        <fullName evidence="2">Nucleic acid-binding protein contains PIN domain-like protein</fullName>
    </submittedName>
</protein>
<dbReference type="EMBL" id="CP000473">
    <property type="protein sequence ID" value="ABJ81895.1"/>
    <property type="molecule type" value="Genomic_DNA"/>
</dbReference>
<dbReference type="InParanoid" id="Q02AM1"/>
<dbReference type="NCBIfam" id="TIGR00305">
    <property type="entry name" value="putative toxin-antitoxin system toxin component, PIN family"/>
    <property type="match status" value="1"/>
</dbReference>
<proteinExistence type="predicted"/>
<organism evidence="2">
    <name type="scientific">Solibacter usitatus (strain Ellin6076)</name>
    <dbReference type="NCBI Taxonomy" id="234267"/>
    <lineage>
        <taxon>Bacteria</taxon>
        <taxon>Pseudomonadati</taxon>
        <taxon>Acidobacteriota</taxon>
        <taxon>Terriglobia</taxon>
        <taxon>Bryobacterales</taxon>
        <taxon>Solibacteraceae</taxon>
        <taxon>Candidatus Solibacter</taxon>
    </lineage>
</organism>
<dbReference type="PANTHER" id="PTHR34610:SF3">
    <property type="entry name" value="SSL7007 PROTEIN"/>
    <property type="match status" value="1"/>
</dbReference>
<sequence>MISLRLVIDTNIVISAALKPDDLQRTVLLLAVTKPARLYVSEEILAEYREVLMRPEFRIRKGLRQQLLELISRHSHAISPSRRLQVTSDPDDNKFLECADAARCDYLVTGNLRHFPVFWKMTKVISSRDFVSLVAPHLIS</sequence>
<dbReference type="InterPro" id="IPR002850">
    <property type="entry name" value="PIN_toxin-like"/>
</dbReference>
<dbReference type="Pfam" id="PF13470">
    <property type="entry name" value="PIN_3"/>
    <property type="match status" value="1"/>
</dbReference>
<accession>Q02AM1</accession>
<dbReference type="HOGENOM" id="CLU_116617_6_0_0"/>
<dbReference type="InterPro" id="IPR002716">
    <property type="entry name" value="PIN_dom"/>
</dbReference>
<dbReference type="SUPFAM" id="SSF88723">
    <property type="entry name" value="PIN domain-like"/>
    <property type="match status" value="1"/>
</dbReference>
<dbReference type="OrthoDB" id="32918at2"/>
<evidence type="ECO:0000313" key="2">
    <source>
        <dbReference type="EMBL" id="ABJ81895.1"/>
    </source>
</evidence>
<evidence type="ECO:0000259" key="1">
    <source>
        <dbReference type="Pfam" id="PF13470"/>
    </source>
</evidence>
<dbReference type="InterPro" id="IPR029060">
    <property type="entry name" value="PIN-like_dom_sf"/>
</dbReference>
<dbReference type="eggNOG" id="COG1569">
    <property type="taxonomic scope" value="Bacteria"/>
</dbReference>
<reference evidence="2" key="1">
    <citation type="submission" date="2006-10" db="EMBL/GenBank/DDBJ databases">
        <title>Complete sequence of Solibacter usitatus Ellin6076.</title>
        <authorList>
            <consortium name="US DOE Joint Genome Institute"/>
            <person name="Copeland A."/>
            <person name="Lucas S."/>
            <person name="Lapidus A."/>
            <person name="Barry K."/>
            <person name="Detter J.C."/>
            <person name="Glavina del Rio T."/>
            <person name="Hammon N."/>
            <person name="Israni S."/>
            <person name="Dalin E."/>
            <person name="Tice H."/>
            <person name="Pitluck S."/>
            <person name="Thompson L.S."/>
            <person name="Brettin T."/>
            <person name="Bruce D."/>
            <person name="Han C."/>
            <person name="Tapia R."/>
            <person name="Gilna P."/>
            <person name="Schmutz J."/>
            <person name="Larimer F."/>
            <person name="Land M."/>
            <person name="Hauser L."/>
            <person name="Kyrpides N."/>
            <person name="Mikhailova N."/>
            <person name="Janssen P.H."/>
            <person name="Kuske C.R."/>
            <person name="Richardson P."/>
        </authorList>
    </citation>
    <scope>NUCLEOTIDE SEQUENCE</scope>
    <source>
        <strain evidence="2">Ellin6076</strain>
    </source>
</reference>